<evidence type="ECO:0000256" key="1">
    <source>
        <dbReference type="SAM" id="MobiDB-lite"/>
    </source>
</evidence>
<sequence length="292" mass="32687">MSKRTIFTNITPLPSYVTRETVIEMLHDHDGMIELNPLVIEHHPIPPPKNAPAEEFAKCVWQQLTDRVQYLPGGLVSGKVAYNASFYDLPYGLQTHVYAPLGLDIKGKWSVGGSLPGEPRIREELGTKLPREGLYLREDCDMKCNILMTSFVKKTLQKAHEVLVARLLARSEVVEDMAHNERMSLRASTLFPRSPTLVSVAPSRFSTAAASYVSISPTTTQEEWRRPSTLSVETPPEQAPAVYELPDETAPAELYSDPGYNNPALHKYESQRKANPFQSSPFQGNVEPLKQE</sequence>
<dbReference type="Proteomes" id="UP000664169">
    <property type="component" value="Unassembled WGS sequence"/>
</dbReference>
<evidence type="ECO:0000259" key="2">
    <source>
        <dbReference type="Pfam" id="PF23155"/>
    </source>
</evidence>
<evidence type="ECO:0000313" key="4">
    <source>
        <dbReference type="Proteomes" id="UP000664169"/>
    </source>
</evidence>
<dbReference type="Pfam" id="PF23155">
    <property type="entry name" value="DUF7053"/>
    <property type="match status" value="1"/>
</dbReference>
<evidence type="ECO:0000313" key="3">
    <source>
        <dbReference type="EMBL" id="CAF9930056.1"/>
    </source>
</evidence>
<gene>
    <name evidence="3" type="ORF">GOMPHAMPRED_005553</name>
</gene>
<protein>
    <recommendedName>
        <fullName evidence="2">DUF7053 domain-containing protein</fullName>
    </recommendedName>
</protein>
<accession>A0A8H3FPY4</accession>
<dbReference type="AlphaFoldDB" id="A0A8H3FPY4"/>
<proteinExistence type="predicted"/>
<feature type="region of interest" description="Disordered" evidence="1">
    <location>
        <begin position="217"/>
        <end position="292"/>
    </location>
</feature>
<keyword evidence="4" id="KW-1185">Reference proteome</keyword>
<comment type="caution">
    <text evidence="3">The sequence shown here is derived from an EMBL/GenBank/DDBJ whole genome shotgun (WGS) entry which is preliminary data.</text>
</comment>
<reference evidence="3" key="1">
    <citation type="submission" date="2021-03" db="EMBL/GenBank/DDBJ databases">
        <authorList>
            <person name="Tagirdzhanova G."/>
        </authorList>
    </citation>
    <scope>NUCLEOTIDE SEQUENCE</scope>
</reference>
<dbReference type="PANTHER" id="PTHR38117">
    <property type="entry name" value="NACHT AND WD40 DOMAIN PROTEIN"/>
    <property type="match status" value="1"/>
</dbReference>
<dbReference type="InterPro" id="IPR055481">
    <property type="entry name" value="DUF7053"/>
</dbReference>
<organism evidence="3 4">
    <name type="scientific">Gomphillus americanus</name>
    <dbReference type="NCBI Taxonomy" id="1940652"/>
    <lineage>
        <taxon>Eukaryota</taxon>
        <taxon>Fungi</taxon>
        <taxon>Dikarya</taxon>
        <taxon>Ascomycota</taxon>
        <taxon>Pezizomycotina</taxon>
        <taxon>Lecanoromycetes</taxon>
        <taxon>OSLEUM clade</taxon>
        <taxon>Ostropomycetidae</taxon>
        <taxon>Ostropales</taxon>
        <taxon>Graphidaceae</taxon>
        <taxon>Gomphilloideae</taxon>
        <taxon>Gomphillus</taxon>
    </lineage>
</organism>
<name>A0A8H3FPY4_9LECA</name>
<dbReference type="OrthoDB" id="3246050at2759"/>
<dbReference type="PANTHER" id="PTHR38117:SF2">
    <property type="entry name" value="NACHT AND WD40 DOMAIN PROTEIN"/>
    <property type="match status" value="1"/>
</dbReference>
<dbReference type="EMBL" id="CAJPDQ010000034">
    <property type="protein sequence ID" value="CAF9930056.1"/>
    <property type="molecule type" value="Genomic_DNA"/>
</dbReference>
<feature type="domain" description="DUF7053" evidence="2">
    <location>
        <begin position="2"/>
        <end position="171"/>
    </location>
</feature>